<name>A0A2R5GVZ3_9STRA</name>
<dbReference type="InParanoid" id="A0A2R5GVZ3"/>
<evidence type="ECO:0000256" key="12">
    <source>
        <dbReference type="PIRSR" id="PIRSR605708-2"/>
    </source>
</evidence>
<feature type="domain" description="Homogentisate 1,2-dioxygenase N-terminal" evidence="14">
    <location>
        <begin position="14"/>
        <end position="294"/>
    </location>
</feature>
<dbReference type="GO" id="GO:0046872">
    <property type="term" value="F:metal ion binding"/>
    <property type="evidence" value="ECO:0007669"/>
    <property type="project" value="UniProtKB-KW"/>
</dbReference>
<protein>
    <recommendedName>
        <fullName evidence="4">homogentisate 1,2-dioxygenase</fullName>
        <ecNumber evidence="4">1.13.11.5</ecNumber>
    </recommendedName>
</protein>
<dbReference type="GO" id="GO:0006572">
    <property type="term" value="P:L-tyrosine catabolic process"/>
    <property type="evidence" value="ECO:0007669"/>
    <property type="project" value="UniProtKB-KW"/>
</dbReference>
<dbReference type="SUPFAM" id="SSF51182">
    <property type="entry name" value="RmlC-like cupins"/>
    <property type="match status" value="1"/>
</dbReference>
<evidence type="ECO:0000256" key="3">
    <source>
        <dbReference type="ARBA" id="ARBA00007757"/>
    </source>
</evidence>
<dbReference type="InterPro" id="IPR011051">
    <property type="entry name" value="RmlC_Cupin_sf"/>
</dbReference>
<dbReference type="AlphaFoldDB" id="A0A2R5GVZ3"/>
<keyword evidence="5 12" id="KW-0479">Metal-binding</keyword>
<gene>
    <name evidence="15" type="ORF">FCC1311_112322</name>
</gene>
<comment type="similarity">
    <text evidence="3">Belongs to the homogentisate dioxygenase family.</text>
</comment>
<dbReference type="PANTHER" id="PTHR11056:SF0">
    <property type="entry name" value="HOMOGENTISATE 1,2-DIOXYGENASE"/>
    <property type="match status" value="1"/>
</dbReference>
<dbReference type="FunFam" id="2.60.120.10:FF:000034">
    <property type="entry name" value="Homogentisate 1,2-dioxygenase"/>
    <property type="match status" value="1"/>
</dbReference>
<dbReference type="EC" id="1.13.11.5" evidence="4"/>
<dbReference type="GO" id="GO:0006559">
    <property type="term" value="P:L-phenylalanine catabolic process"/>
    <property type="evidence" value="ECO:0007669"/>
    <property type="project" value="UniProtKB-UniPathway"/>
</dbReference>
<evidence type="ECO:0000256" key="7">
    <source>
        <dbReference type="ARBA" id="ARBA00022964"/>
    </source>
</evidence>
<evidence type="ECO:0000256" key="5">
    <source>
        <dbReference type="ARBA" id="ARBA00022723"/>
    </source>
</evidence>
<comment type="pathway">
    <text evidence="2">Amino-acid degradation; L-phenylalanine degradation; acetoacetate and fumarate from L-phenylalanine: step 4/6.</text>
</comment>
<dbReference type="InterPro" id="IPR046451">
    <property type="entry name" value="HgmA_C"/>
</dbReference>
<keyword evidence="6" id="KW-0828">Tyrosine catabolism</keyword>
<dbReference type="Pfam" id="PF04209">
    <property type="entry name" value="HgmA_C"/>
    <property type="match status" value="1"/>
</dbReference>
<feature type="binding site" evidence="12">
    <location>
        <position position="386"/>
    </location>
    <ligand>
        <name>Fe cation</name>
        <dbReference type="ChEBI" id="CHEBI:24875"/>
    </ligand>
</feature>
<keyword evidence="16" id="KW-1185">Reference proteome</keyword>
<feature type="binding site" evidence="12">
    <location>
        <position position="350"/>
    </location>
    <ligand>
        <name>Fe cation</name>
        <dbReference type="ChEBI" id="CHEBI:24875"/>
    </ligand>
</feature>
<feature type="domain" description="Homogentisate 1,2-dioxygenase C-terminal" evidence="13">
    <location>
        <begin position="295"/>
        <end position="449"/>
    </location>
</feature>
<keyword evidence="7 15" id="KW-0223">Dioxygenase</keyword>
<keyword evidence="10" id="KW-0585">Phenylalanine catabolism</keyword>
<evidence type="ECO:0000256" key="1">
    <source>
        <dbReference type="ARBA" id="ARBA00001962"/>
    </source>
</evidence>
<keyword evidence="9 12" id="KW-0408">Iron</keyword>
<evidence type="ECO:0000256" key="2">
    <source>
        <dbReference type="ARBA" id="ARBA00004704"/>
    </source>
</evidence>
<dbReference type="GO" id="GO:0005737">
    <property type="term" value="C:cytoplasm"/>
    <property type="evidence" value="ECO:0007669"/>
    <property type="project" value="TreeGrafter"/>
</dbReference>
<evidence type="ECO:0000259" key="13">
    <source>
        <dbReference type="Pfam" id="PF04209"/>
    </source>
</evidence>
<dbReference type="OrthoDB" id="1689029at2759"/>
<comment type="cofactor">
    <cofactor evidence="1 12">
        <name>Fe cation</name>
        <dbReference type="ChEBI" id="CHEBI:24875"/>
    </cofactor>
</comment>
<feature type="binding site" evidence="12">
    <location>
        <position position="386"/>
    </location>
    <ligand>
        <name>homogentisate</name>
        <dbReference type="ChEBI" id="CHEBI:16169"/>
    </ligand>
</feature>
<proteinExistence type="inferred from homology"/>
<evidence type="ECO:0000313" key="15">
    <source>
        <dbReference type="EMBL" id="GBG35010.1"/>
    </source>
</evidence>
<dbReference type="GO" id="GO:0004411">
    <property type="term" value="F:homogentisate 1,2-dioxygenase activity"/>
    <property type="evidence" value="ECO:0007669"/>
    <property type="project" value="UniProtKB-EC"/>
</dbReference>
<dbReference type="InterPro" id="IPR005708">
    <property type="entry name" value="Homogentis_dOase"/>
</dbReference>
<evidence type="ECO:0000256" key="6">
    <source>
        <dbReference type="ARBA" id="ARBA00022878"/>
    </source>
</evidence>
<evidence type="ECO:0000256" key="10">
    <source>
        <dbReference type="ARBA" id="ARBA00023232"/>
    </source>
</evidence>
<dbReference type="EMBL" id="BEYU01000252">
    <property type="protein sequence ID" value="GBG35010.1"/>
    <property type="molecule type" value="Genomic_DNA"/>
</dbReference>
<dbReference type="Gene3D" id="2.60.120.10">
    <property type="entry name" value="Jelly Rolls"/>
    <property type="match status" value="1"/>
</dbReference>
<dbReference type="Proteomes" id="UP000241890">
    <property type="component" value="Unassembled WGS sequence"/>
</dbReference>
<feature type="binding site" evidence="12">
    <location>
        <position position="356"/>
    </location>
    <ligand>
        <name>Fe cation</name>
        <dbReference type="ChEBI" id="CHEBI:24875"/>
    </ligand>
</feature>
<dbReference type="Pfam" id="PF20510">
    <property type="entry name" value="HgmA_N"/>
    <property type="match status" value="1"/>
</dbReference>
<dbReference type="UniPathway" id="UPA00139">
    <property type="reaction ID" value="UER00339"/>
</dbReference>
<dbReference type="CDD" id="cd07000">
    <property type="entry name" value="cupin_HGO_N"/>
    <property type="match status" value="1"/>
</dbReference>
<feature type="active site" description="Proton acceptor" evidence="11">
    <location>
        <position position="307"/>
    </location>
</feature>
<comment type="caution">
    <text evidence="15">The sequence shown here is derived from an EMBL/GenBank/DDBJ whole genome shotgun (WGS) entry which is preliminary data.</text>
</comment>
<organism evidence="15 16">
    <name type="scientific">Hondaea fermentalgiana</name>
    <dbReference type="NCBI Taxonomy" id="2315210"/>
    <lineage>
        <taxon>Eukaryota</taxon>
        <taxon>Sar</taxon>
        <taxon>Stramenopiles</taxon>
        <taxon>Bigyra</taxon>
        <taxon>Labyrinthulomycetes</taxon>
        <taxon>Thraustochytrida</taxon>
        <taxon>Thraustochytriidae</taxon>
        <taxon>Hondaea</taxon>
    </lineage>
</organism>
<evidence type="ECO:0000256" key="9">
    <source>
        <dbReference type="ARBA" id="ARBA00023004"/>
    </source>
</evidence>
<dbReference type="PANTHER" id="PTHR11056">
    <property type="entry name" value="HOMOGENTISATE 1,2-DIOXYGENASE"/>
    <property type="match status" value="1"/>
</dbReference>
<sequence>MTETMEKMDANDLKYQSGFGNTFESEALEGALPAGQNNPQECPFGLYAEQLSGTAFTRPRSENTRSWLYRAHPSVQHSEMVPSALGGLGMSKTETKRAYEVDPNQMRWQPRPVPKISEKAITFLEGIEVVGKSGDPTQKHGLAIYNYVANASMVRQSMTNADGDLLIVPQMGAMRVQTEFGIMRVEPNEICVVQRGMRFRVAFEGEENRGYMLEIFSGHFRLPDLGPIGANGLANPWDFQTPVAHYDAEDDSNGSEEWTGYTKFGGRMFEMSQRFSPFNVVAYRGNYVPYKYDLRKFNCMNSVTYDHPDPSIYTVLTCPSSEPGTAVADFVIFPPRWMAMEHTFRPPWFHRNTMTEYMGMIWGEYDAKKGGFVPGGSSLHSCMSPHGPDAATFERFSDPAKVDTTSPAFFDGGLAFMFETTFMLELSDAARTSPHREFTYQQCWADMPASFDPKAKPPASRADNLLAWRASRASNGAKRQKRA</sequence>
<evidence type="ECO:0000256" key="8">
    <source>
        <dbReference type="ARBA" id="ARBA00023002"/>
    </source>
</evidence>
<dbReference type="InterPro" id="IPR046452">
    <property type="entry name" value="HgmA_N"/>
</dbReference>
<evidence type="ECO:0000256" key="11">
    <source>
        <dbReference type="PIRSR" id="PIRSR605708-1"/>
    </source>
</evidence>
<accession>A0A2R5GVZ3</accession>
<dbReference type="InterPro" id="IPR014710">
    <property type="entry name" value="RmlC-like_jellyroll"/>
</dbReference>
<dbReference type="NCBIfam" id="TIGR01015">
    <property type="entry name" value="hmgA"/>
    <property type="match status" value="1"/>
</dbReference>
<evidence type="ECO:0000259" key="14">
    <source>
        <dbReference type="Pfam" id="PF20510"/>
    </source>
</evidence>
<reference evidence="15 16" key="1">
    <citation type="submission" date="2017-12" db="EMBL/GenBank/DDBJ databases">
        <title>Sequencing, de novo assembly and annotation of complete genome of a new Thraustochytrid species, strain FCC1311.</title>
        <authorList>
            <person name="Sedici K."/>
            <person name="Godart F."/>
            <person name="Aiese Cigliano R."/>
            <person name="Sanseverino W."/>
            <person name="Barakat M."/>
            <person name="Ortet P."/>
            <person name="Marechal E."/>
            <person name="Cagnac O."/>
            <person name="Amato A."/>
        </authorList>
    </citation>
    <scope>NUCLEOTIDE SEQUENCE [LARGE SCALE GENOMIC DNA]</scope>
</reference>
<evidence type="ECO:0000313" key="16">
    <source>
        <dbReference type="Proteomes" id="UP000241890"/>
    </source>
</evidence>
<keyword evidence="8" id="KW-0560">Oxidoreductase</keyword>
<evidence type="ECO:0000256" key="4">
    <source>
        <dbReference type="ARBA" id="ARBA00013127"/>
    </source>
</evidence>
<feature type="binding site" evidence="12">
    <location>
        <position position="365"/>
    </location>
    <ligand>
        <name>homogentisate</name>
        <dbReference type="ChEBI" id="CHEBI:16169"/>
    </ligand>
</feature>